<reference evidence="2 3" key="1">
    <citation type="submission" date="2021-02" db="EMBL/GenBank/DDBJ databases">
        <authorList>
            <person name="Park J.-S."/>
        </authorList>
    </citation>
    <scope>NUCLEOTIDE SEQUENCE [LARGE SCALE GENOMIC DNA]</scope>
    <source>
        <strain evidence="2 3">188UL20-2</strain>
    </source>
</reference>
<evidence type="ECO:0000313" key="2">
    <source>
        <dbReference type="EMBL" id="MBM7035800.1"/>
    </source>
</evidence>
<dbReference type="RefSeq" id="WP_205157435.1">
    <property type="nucleotide sequence ID" value="NZ_JAFEUM010000002.1"/>
</dbReference>
<gene>
    <name evidence="2" type="ORF">JQC93_05200</name>
</gene>
<comment type="caution">
    <text evidence="2">The sequence shown here is derived from an EMBL/GenBank/DDBJ whole genome shotgun (WGS) entry which is preliminary data.</text>
</comment>
<keyword evidence="1" id="KW-0812">Transmembrane</keyword>
<keyword evidence="3" id="KW-1185">Reference proteome</keyword>
<keyword evidence="1" id="KW-0472">Membrane</keyword>
<dbReference type="Proteomes" id="UP000809621">
    <property type="component" value="Unassembled WGS sequence"/>
</dbReference>
<dbReference type="EMBL" id="JAFEUM010000002">
    <property type="protein sequence ID" value="MBM7035800.1"/>
    <property type="molecule type" value="Genomic_DNA"/>
</dbReference>
<protein>
    <recommendedName>
        <fullName evidence="4">Transmembrane protein</fullName>
    </recommendedName>
</protein>
<evidence type="ECO:0000256" key="1">
    <source>
        <dbReference type="SAM" id="Phobius"/>
    </source>
</evidence>
<evidence type="ECO:0000313" key="3">
    <source>
        <dbReference type="Proteomes" id="UP000809621"/>
    </source>
</evidence>
<feature type="transmembrane region" description="Helical" evidence="1">
    <location>
        <begin position="12"/>
        <end position="30"/>
    </location>
</feature>
<accession>A0ABS2HDX9</accession>
<proteinExistence type="predicted"/>
<evidence type="ECO:0008006" key="4">
    <source>
        <dbReference type="Google" id="ProtNLM"/>
    </source>
</evidence>
<name>A0ABS2HDX9_9VIBR</name>
<sequence>MAAQPLTRARLIQILLTMLLLIVAFVWRTVIFSDEQVNCTVQQVCNLEFEQHKLTLKWSKVGLKLQSSQNIDFSVTAIDGQPMDDTADLTEMNFTPNTKGLVLESGHQRLTINQLPQ</sequence>
<organism evidence="2 3">
    <name type="scientific">Vibrio ulleungensis</name>
    <dbReference type="NCBI Taxonomy" id="2807619"/>
    <lineage>
        <taxon>Bacteria</taxon>
        <taxon>Pseudomonadati</taxon>
        <taxon>Pseudomonadota</taxon>
        <taxon>Gammaproteobacteria</taxon>
        <taxon>Vibrionales</taxon>
        <taxon>Vibrionaceae</taxon>
        <taxon>Vibrio</taxon>
    </lineage>
</organism>
<keyword evidence="1" id="KW-1133">Transmembrane helix</keyword>